<dbReference type="Pfam" id="PF00528">
    <property type="entry name" value="BPD_transp_1"/>
    <property type="match status" value="1"/>
</dbReference>
<feature type="transmembrane region" description="Helical" evidence="9">
    <location>
        <begin position="266"/>
        <end position="292"/>
    </location>
</feature>
<keyword evidence="6" id="KW-0653">Protein transport</keyword>
<evidence type="ECO:0000259" key="10">
    <source>
        <dbReference type="PROSITE" id="PS50928"/>
    </source>
</evidence>
<keyword evidence="7 9" id="KW-1133">Transmembrane helix</keyword>
<keyword evidence="4 9" id="KW-0812">Transmembrane</keyword>
<keyword evidence="12" id="KW-1185">Reference proteome</keyword>
<keyword evidence="5" id="KW-0571">Peptide transport</keyword>
<dbReference type="GO" id="GO:0015833">
    <property type="term" value="P:peptide transport"/>
    <property type="evidence" value="ECO:0007669"/>
    <property type="project" value="UniProtKB-KW"/>
</dbReference>
<keyword evidence="8 9" id="KW-0472">Membrane</keyword>
<dbReference type="InterPro" id="IPR000515">
    <property type="entry name" value="MetI-like"/>
</dbReference>
<feature type="transmembrane region" description="Helical" evidence="9">
    <location>
        <begin position="148"/>
        <end position="173"/>
    </location>
</feature>
<keyword evidence="2 9" id="KW-0813">Transport</keyword>
<evidence type="ECO:0000256" key="8">
    <source>
        <dbReference type="ARBA" id="ARBA00023136"/>
    </source>
</evidence>
<dbReference type="GO" id="GO:0005886">
    <property type="term" value="C:plasma membrane"/>
    <property type="evidence" value="ECO:0007669"/>
    <property type="project" value="UniProtKB-SubCell"/>
</dbReference>
<protein>
    <submittedName>
        <fullName evidence="11">ABC transporter permease</fullName>
    </submittedName>
</protein>
<dbReference type="CDD" id="cd06261">
    <property type="entry name" value="TM_PBP2"/>
    <property type="match status" value="1"/>
</dbReference>
<dbReference type="Proteomes" id="UP001060275">
    <property type="component" value="Unassembled WGS sequence"/>
</dbReference>
<dbReference type="Gene3D" id="1.10.3720.10">
    <property type="entry name" value="MetI-like"/>
    <property type="match status" value="1"/>
</dbReference>
<feature type="transmembrane region" description="Helical" evidence="9">
    <location>
        <begin position="40"/>
        <end position="63"/>
    </location>
</feature>
<evidence type="ECO:0000256" key="2">
    <source>
        <dbReference type="ARBA" id="ARBA00022448"/>
    </source>
</evidence>
<evidence type="ECO:0000256" key="1">
    <source>
        <dbReference type="ARBA" id="ARBA00004651"/>
    </source>
</evidence>
<evidence type="ECO:0000313" key="12">
    <source>
        <dbReference type="Proteomes" id="UP001060275"/>
    </source>
</evidence>
<reference evidence="11" key="1">
    <citation type="submission" date="2022-06" db="EMBL/GenBank/DDBJ databases">
        <title>Devosia sp. XJ19-45 genome assembly.</title>
        <authorList>
            <person name="Li B."/>
            <person name="Cai M."/>
            <person name="Nie G."/>
            <person name="Li W."/>
        </authorList>
    </citation>
    <scope>NUCLEOTIDE SEQUENCE</scope>
    <source>
        <strain evidence="11">XJ19-45</strain>
    </source>
</reference>
<feature type="domain" description="ABC transmembrane type-1" evidence="10">
    <location>
        <begin position="100"/>
        <end position="288"/>
    </location>
</feature>
<evidence type="ECO:0000256" key="6">
    <source>
        <dbReference type="ARBA" id="ARBA00022927"/>
    </source>
</evidence>
<dbReference type="GO" id="GO:0015031">
    <property type="term" value="P:protein transport"/>
    <property type="evidence" value="ECO:0007669"/>
    <property type="project" value="UniProtKB-KW"/>
</dbReference>
<dbReference type="InterPro" id="IPR035906">
    <property type="entry name" value="MetI-like_sf"/>
</dbReference>
<name>A0A9Q4FRF7_9HYPH</name>
<proteinExistence type="inferred from homology"/>
<evidence type="ECO:0000256" key="4">
    <source>
        <dbReference type="ARBA" id="ARBA00022692"/>
    </source>
</evidence>
<evidence type="ECO:0000256" key="9">
    <source>
        <dbReference type="RuleBase" id="RU363032"/>
    </source>
</evidence>
<evidence type="ECO:0000313" key="11">
    <source>
        <dbReference type="EMBL" id="MCP8886177.1"/>
    </source>
</evidence>
<comment type="caution">
    <text evidence="11">The sequence shown here is derived from an EMBL/GenBank/DDBJ whole genome shotgun (WGS) entry which is preliminary data.</text>
</comment>
<dbReference type="AlphaFoldDB" id="A0A9Q4FRF7"/>
<dbReference type="PROSITE" id="PS50928">
    <property type="entry name" value="ABC_TM1"/>
    <property type="match status" value="1"/>
</dbReference>
<dbReference type="RefSeq" id="WP_254672644.1">
    <property type="nucleotide sequence ID" value="NZ_JAMWDU010000001.1"/>
</dbReference>
<comment type="similarity">
    <text evidence="9">Belongs to the binding-protein-dependent transport system permease family.</text>
</comment>
<feature type="transmembrane region" description="Helical" evidence="9">
    <location>
        <begin position="206"/>
        <end position="227"/>
    </location>
</feature>
<organism evidence="11 12">
    <name type="scientific">Devosia ureilytica</name>
    <dbReference type="NCBI Taxonomy" id="2952754"/>
    <lineage>
        <taxon>Bacteria</taxon>
        <taxon>Pseudomonadati</taxon>
        <taxon>Pseudomonadota</taxon>
        <taxon>Alphaproteobacteria</taxon>
        <taxon>Hyphomicrobiales</taxon>
        <taxon>Devosiaceae</taxon>
        <taxon>Devosia</taxon>
    </lineage>
</organism>
<accession>A0A9Q4FRF7</accession>
<gene>
    <name evidence="11" type="ORF">NF348_03590</name>
</gene>
<dbReference type="GO" id="GO:0055085">
    <property type="term" value="P:transmembrane transport"/>
    <property type="evidence" value="ECO:0007669"/>
    <property type="project" value="InterPro"/>
</dbReference>
<dbReference type="EMBL" id="JAMWDU010000001">
    <property type="protein sequence ID" value="MCP8886177.1"/>
    <property type="molecule type" value="Genomic_DNA"/>
</dbReference>
<dbReference type="PANTHER" id="PTHR43386:SF1">
    <property type="entry name" value="D,D-DIPEPTIDE TRANSPORT SYSTEM PERMEASE PROTEIN DDPC-RELATED"/>
    <property type="match status" value="1"/>
</dbReference>
<keyword evidence="3" id="KW-1003">Cell membrane</keyword>
<comment type="subcellular location">
    <subcellularLocation>
        <location evidence="1 9">Cell membrane</location>
        <topology evidence="1 9">Multi-pass membrane protein</topology>
    </subcellularLocation>
</comment>
<evidence type="ECO:0000256" key="7">
    <source>
        <dbReference type="ARBA" id="ARBA00022989"/>
    </source>
</evidence>
<dbReference type="SUPFAM" id="SSF161098">
    <property type="entry name" value="MetI-like"/>
    <property type="match status" value="1"/>
</dbReference>
<dbReference type="InterPro" id="IPR050366">
    <property type="entry name" value="BP-dependent_transpt_permease"/>
</dbReference>
<feature type="transmembrane region" description="Helical" evidence="9">
    <location>
        <begin position="104"/>
        <end position="128"/>
    </location>
</feature>
<dbReference type="PANTHER" id="PTHR43386">
    <property type="entry name" value="OLIGOPEPTIDE TRANSPORT SYSTEM PERMEASE PROTEIN APPC"/>
    <property type="match status" value="1"/>
</dbReference>
<evidence type="ECO:0000256" key="3">
    <source>
        <dbReference type="ARBA" id="ARBA00022475"/>
    </source>
</evidence>
<evidence type="ECO:0000256" key="5">
    <source>
        <dbReference type="ARBA" id="ARBA00022856"/>
    </source>
</evidence>
<sequence length="302" mass="32056">MSVVSMDKSPSVAEPAVVLASKPQNPQVEALLLFLRNGTAALGLSMMAIIVVMCLIGPGLYGIDPYAIVNVPFAPPGTPGALFGTDFLGRDILAGVLIGGRPTLIVGCVAAAMTIGIGVLIGCMAGYFGGWIDRALMKFTEFFQVLPALLLAMVIVSIFEASLLTITLAIGIVGWPQAARLTRAEFLRIRDLEYVRATRTAGARDFYLIFNTILPGALPPIIVASALTTGGSILFESGLSFLGLGDPNMMSWGVMIGQNRNYLLEAWWTVSIPGIAIFLTVLAISLIGDGINDALNPRMRKR</sequence>